<accession>A0ABU8C4T7</accession>
<reference evidence="3 4" key="1">
    <citation type="journal article" date="2023" name="Ecotoxicol. Environ. Saf.">
        <title>Mercury remediation potential of mercury-resistant strain Rheinheimera metallidurans sp. nov. isolated from a municipal waste dumping site.</title>
        <authorList>
            <person name="Yadav V."/>
            <person name="Manjhi A."/>
            <person name="Vadakedath N."/>
        </authorList>
    </citation>
    <scope>NUCLEOTIDE SEQUENCE [LARGE SCALE GENOMIC DNA]</scope>
    <source>
        <strain evidence="3 4">E-49</strain>
    </source>
</reference>
<keyword evidence="4" id="KW-1185">Reference proteome</keyword>
<dbReference type="InterPro" id="IPR019301">
    <property type="entry name" value="Flagellar_prot_FlgJ_N"/>
</dbReference>
<sequence length="154" mass="16278">MTMSAITGLQSLAIDPRSFSAASVAQNPAARLEQAAAQFEAIFLQLVLQNMHAGTDAIAGEDGFFSGKEAATFRDMHDAQLAQQLAGAKQLGLADAIVRQLGEGLAQSENKFKQLSDAVALPEEGALTLVAPAYSNQAFSQPLWRTEDSGNNNL</sequence>
<organism evidence="3 4">
    <name type="scientific">Rheinheimera muenzenbergensis</name>
    <dbReference type="NCBI Taxonomy" id="1193628"/>
    <lineage>
        <taxon>Bacteria</taxon>
        <taxon>Pseudomonadati</taxon>
        <taxon>Pseudomonadota</taxon>
        <taxon>Gammaproteobacteria</taxon>
        <taxon>Chromatiales</taxon>
        <taxon>Chromatiaceae</taxon>
        <taxon>Rheinheimera</taxon>
    </lineage>
</organism>
<dbReference type="RefSeq" id="WP_335735101.1">
    <property type="nucleotide sequence ID" value="NZ_JALAAR010000003.1"/>
</dbReference>
<gene>
    <name evidence="3" type="ORF">MN202_05545</name>
</gene>
<proteinExistence type="predicted"/>
<dbReference type="EMBL" id="JALAAR010000003">
    <property type="protein sequence ID" value="MEH8016685.1"/>
    <property type="molecule type" value="Genomic_DNA"/>
</dbReference>
<evidence type="ECO:0000259" key="2">
    <source>
        <dbReference type="Pfam" id="PF10135"/>
    </source>
</evidence>
<keyword evidence="1" id="KW-1005">Bacterial flagellum biogenesis</keyword>
<evidence type="ECO:0000256" key="1">
    <source>
        <dbReference type="ARBA" id="ARBA00022795"/>
    </source>
</evidence>
<evidence type="ECO:0000313" key="3">
    <source>
        <dbReference type="EMBL" id="MEH8016685.1"/>
    </source>
</evidence>
<evidence type="ECO:0000313" key="4">
    <source>
        <dbReference type="Proteomes" id="UP001375382"/>
    </source>
</evidence>
<dbReference type="Pfam" id="PF10135">
    <property type="entry name" value="Rod-binding"/>
    <property type="match status" value="1"/>
</dbReference>
<protein>
    <submittedName>
        <fullName evidence="3">Rod-binding protein</fullName>
    </submittedName>
</protein>
<comment type="caution">
    <text evidence="3">The sequence shown here is derived from an EMBL/GenBank/DDBJ whole genome shotgun (WGS) entry which is preliminary data.</text>
</comment>
<dbReference type="Proteomes" id="UP001375382">
    <property type="component" value="Unassembled WGS sequence"/>
</dbReference>
<name>A0ABU8C4T7_9GAMM</name>
<feature type="domain" description="Flagellar protein FlgJ N-terminal" evidence="2">
    <location>
        <begin position="56"/>
        <end position="100"/>
    </location>
</feature>